<dbReference type="Gene3D" id="1.10.1520.10">
    <property type="entry name" value="Ribonuclease III domain"/>
    <property type="match status" value="1"/>
</dbReference>
<gene>
    <name evidence="2" type="ORF">V6N12_062689</name>
</gene>
<protein>
    <submittedName>
        <fullName evidence="2">Uncharacterized protein</fullName>
    </submittedName>
</protein>
<comment type="caution">
    <text evidence="2">The sequence shown here is derived from an EMBL/GenBank/DDBJ whole genome shotgun (WGS) entry which is preliminary data.</text>
</comment>
<dbReference type="Proteomes" id="UP001472677">
    <property type="component" value="Unassembled WGS sequence"/>
</dbReference>
<reference evidence="2 3" key="1">
    <citation type="journal article" date="2024" name="G3 (Bethesda)">
        <title>Genome assembly of Hibiscus sabdariffa L. provides insights into metabolisms of medicinal natural products.</title>
        <authorList>
            <person name="Kim T."/>
        </authorList>
    </citation>
    <scope>NUCLEOTIDE SEQUENCE [LARGE SCALE GENOMIC DNA]</scope>
    <source>
        <strain evidence="2">TK-2024</strain>
        <tissue evidence="2">Old leaves</tissue>
    </source>
</reference>
<organism evidence="2 3">
    <name type="scientific">Hibiscus sabdariffa</name>
    <name type="common">roselle</name>
    <dbReference type="NCBI Taxonomy" id="183260"/>
    <lineage>
        <taxon>Eukaryota</taxon>
        <taxon>Viridiplantae</taxon>
        <taxon>Streptophyta</taxon>
        <taxon>Embryophyta</taxon>
        <taxon>Tracheophyta</taxon>
        <taxon>Spermatophyta</taxon>
        <taxon>Magnoliopsida</taxon>
        <taxon>eudicotyledons</taxon>
        <taxon>Gunneridae</taxon>
        <taxon>Pentapetalae</taxon>
        <taxon>rosids</taxon>
        <taxon>malvids</taxon>
        <taxon>Malvales</taxon>
        <taxon>Malvaceae</taxon>
        <taxon>Malvoideae</taxon>
        <taxon>Hibiscus</taxon>
    </lineage>
</organism>
<accession>A0ABR2F9J7</accession>
<dbReference type="SUPFAM" id="SSF69065">
    <property type="entry name" value="RNase III domain-like"/>
    <property type="match status" value="1"/>
</dbReference>
<sequence length="157" mass="17666">MLLKLPKLQGFIRDEPFDPKNWMIPVPGCSGIYTFNEETLCNARKIYVRGRRKLKSKRVADAVEALIGAYLSMGGEASALIFMNWLGIGVGFTNILYERQFKVQAEEFVNVRYLESLLNHSFQDSSLSVEGLTHGSCMLPEIPGCYQVSLVNDIKIV</sequence>
<keyword evidence="3" id="KW-1185">Reference proteome</keyword>
<evidence type="ECO:0000313" key="2">
    <source>
        <dbReference type="EMBL" id="KAK8575012.1"/>
    </source>
</evidence>
<dbReference type="PANTHER" id="PTHR14950">
    <property type="entry name" value="DICER-RELATED"/>
    <property type="match status" value="1"/>
</dbReference>
<evidence type="ECO:0000313" key="3">
    <source>
        <dbReference type="Proteomes" id="UP001472677"/>
    </source>
</evidence>
<proteinExistence type="predicted"/>
<keyword evidence="1" id="KW-0378">Hydrolase</keyword>
<dbReference type="EMBL" id="JBBPBM010000007">
    <property type="protein sequence ID" value="KAK8575012.1"/>
    <property type="molecule type" value="Genomic_DNA"/>
</dbReference>
<dbReference type="InterPro" id="IPR036389">
    <property type="entry name" value="RNase_III_sf"/>
</dbReference>
<dbReference type="PANTHER" id="PTHR14950:SF70">
    <property type="entry name" value="ENDORIBONUCLEASE DICER HOMOLOG 2"/>
    <property type="match status" value="1"/>
</dbReference>
<name>A0ABR2F9J7_9ROSI</name>
<evidence type="ECO:0000256" key="1">
    <source>
        <dbReference type="ARBA" id="ARBA00022801"/>
    </source>
</evidence>